<feature type="compositionally biased region" description="Low complexity" evidence="4">
    <location>
        <begin position="653"/>
        <end position="663"/>
    </location>
</feature>
<feature type="compositionally biased region" description="Low complexity" evidence="4">
    <location>
        <begin position="743"/>
        <end position="762"/>
    </location>
</feature>
<dbReference type="Proteomes" id="UP000007110">
    <property type="component" value="Unassembled WGS sequence"/>
</dbReference>
<reference evidence="7" key="1">
    <citation type="submission" date="2015-02" db="EMBL/GenBank/DDBJ databases">
        <title>Genome sequencing for Strongylocentrotus purpuratus.</title>
        <authorList>
            <person name="Murali S."/>
            <person name="Liu Y."/>
            <person name="Vee V."/>
            <person name="English A."/>
            <person name="Wang M."/>
            <person name="Skinner E."/>
            <person name="Han Y."/>
            <person name="Muzny D.M."/>
            <person name="Worley K.C."/>
            <person name="Gibbs R.A."/>
        </authorList>
    </citation>
    <scope>NUCLEOTIDE SEQUENCE</scope>
</reference>
<feature type="compositionally biased region" description="Pro residues" evidence="4">
    <location>
        <begin position="704"/>
        <end position="717"/>
    </location>
</feature>
<feature type="compositionally biased region" description="Low complexity" evidence="4">
    <location>
        <begin position="608"/>
        <end position="618"/>
    </location>
</feature>
<dbReference type="CDD" id="cd11875">
    <property type="entry name" value="SH3_CD2AP-like_3"/>
    <property type="match status" value="1"/>
</dbReference>
<keyword evidence="7" id="KW-1185">Reference proteome</keyword>
<dbReference type="InterPro" id="IPR050384">
    <property type="entry name" value="Endophilin_SH3RF"/>
</dbReference>
<dbReference type="PANTHER" id="PTHR14167:SF92">
    <property type="entry name" value="CIN85 AND CD2AP RELATED, ISOFORM J"/>
    <property type="match status" value="1"/>
</dbReference>
<evidence type="ECO:0000313" key="7">
    <source>
        <dbReference type="Proteomes" id="UP000007110"/>
    </source>
</evidence>
<feature type="region of interest" description="Disordered" evidence="4">
    <location>
        <begin position="197"/>
        <end position="295"/>
    </location>
</feature>
<feature type="compositionally biased region" description="Low complexity" evidence="4">
    <location>
        <begin position="529"/>
        <end position="540"/>
    </location>
</feature>
<name>A0A7M7PIJ3_STRPU</name>
<feature type="compositionally biased region" description="Low complexity" evidence="4">
    <location>
        <begin position="90"/>
        <end position="104"/>
    </location>
</feature>
<feature type="compositionally biased region" description="Basic and acidic residues" evidence="4">
    <location>
        <begin position="273"/>
        <end position="290"/>
    </location>
</feature>
<sequence>MIHLLCTGGLMDVMYTEAVVEFDYDAVNGDELTLHKGAIIKNINMMEGGWWEGEVHGKRGMFPDNFVKVIEKPSPASTQKPVVAAAPPASSTSSSLSSSSSMKSHGPGVANGDVSLGNTEMGDEAKVKKREGGSKKRKMRAKVTFSYSPQNEDELELVVNETVEVVDQPEEGWWEGVIKGKSGLFPSNFVTMVDEDDASEAKSEAVSSSGGTTPMEEENKPVRKIKSSGIGHGNIFAQGIPQLRKTPTTDKEPRTQAKAAESHPFALKRMSLRKKEHEEKKDEEKKEDKNASSAAEAKGIFKVKVIYDYEPKNGDELQLKKGEIVTVIDRDAGDSGWWKGEVNGKTGVFPDNFTEEISEEKSKKKNMPAPVPARPVSGLFRGSDDDHHTLSAPPRPSRPGSMEVKGGSTQKPGITKQPSQDSKLAPKENGSRHLPPGAKQVLPPPTAGRPHVFNKPTALTKPQVPASRPHDVKETSKDSTDSGKTDPKESTFDNITINTEKLTHINLSRPKATPNRRPPSTFGMPPPAASSSSNTPLSPLISPPPTSTSPPLIDSVDGGPTTTPHPSFSHTDSHTDEEPKQPPPWSRDIKKSLRRPPVARPTQDKKSPPSSTSSSSPPNNTPPLAPRAKHKKPPHLSSTPLAPIPDHDPPSTPSNTSSLASSSKSEEPTPSAPVKSSSQAHPPAALPEKPKAHPPATLPEKPRPPAPDHLPPRPSTDPAPASKESHSSDPPWKTELKNRTNKSSGLSSASGAQSAENGSGPPSSVPPSRPKASSTTTPTPAPATDTSSAPPPPRPAVGVTKTTPSINSSAPKDGASSADVQELKKAIKSLHETIASIKTEFKKEVKKLMTEVDEEKKHRMMMQVELERIKKLVMEGD</sequence>
<dbReference type="SUPFAM" id="SSF50044">
    <property type="entry name" value="SH3-domain"/>
    <property type="match status" value="3"/>
</dbReference>
<dbReference type="CDD" id="cd11873">
    <property type="entry name" value="SH3_CD2AP-like_1"/>
    <property type="match status" value="1"/>
</dbReference>
<evidence type="ECO:0000313" key="6">
    <source>
        <dbReference type="EnsemblMetazoa" id="XP_030851206"/>
    </source>
</evidence>
<feature type="domain" description="SH3" evidence="5">
    <location>
        <begin position="298"/>
        <end position="359"/>
    </location>
</feature>
<feature type="coiled-coil region" evidence="3">
    <location>
        <begin position="820"/>
        <end position="858"/>
    </location>
</feature>
<evidence type="ECO:0000256" key="3">
    <source>
        <dbReference type="SAM" id="Coils"/>
    </source>
</evidence>
<proteinExistence type="predicted"/>
<dbReference type="Gene3D" id="2.30.30.40">
    <property type="entry name" value="SH3 Domains"/>
    <property type="match status" value="3"/>
</dbReference>
<keyword evidence="1 2" id="KW-0728">SH3 domain</keyword>
<protein>
    <recommendedName>
        <fullName evidence="5">SH3 domain-containing protein</fullName>
    </recommendedName>
</protein>
<organism evidence="6 7">
    <name type="scientific">Strongylocentrotus purpuratus</name>
    <name type="common">Purple sea urchin</name>
    <dbReference type="NCBI Taxonomy" id="7668"/>
    <lineage>
        <taxon>Eukaryota</taxon>
        <taxon>Metazoa</taxon>
        <taxon>Echinodermata</taxon>
        <taxon>Eleutherozoa</taxon>
        <taxon>Echinozoa</taxon>
        <taxon>Echinoidea</taxon>
        <taxon>Euechinoidea</taxon>
        <taxon>Echinacea</taxon>
        <taxon>Camarodonta</taxon>
        <taxon>Echinidea</taxon>
        <taxon>Strongylocentrotidae</taxon>
        <taxon>Strongylocentrotus</taxon>
    </lineage>
</organism>
<dbReference type="OMA" id="PNSCHRS"/>
<feature type="compositionally biased region" description="Low complexity" evidence="4">
    <location>
        <begin position="770"/>
        <end position="788"/>
    </location>
</feature>
<dbReference type="InterPro" id="IPR036028">
    <property type="entry name" value="SH3-like_dom_sf"/>
</dbReference>
<feature type="compositionally biased region" description="Basic and acidic residues" evidence="4">
    <location>
        <begin position="723"/>
        <end position="738"/>
    </location>
</feature>
<dbReference type="OrthoDB" id="5340910at2759"/>
<dbReference type="PANTHER" id="PTHR14167">
    <property type="entry name" value="SH3 DOMAIN-CONTAINING"/>
    <property type="match status" value="1"/>
</dbReference>
<feature type="compositionally biased region" description="Basic and acidic residues" evidence="4">
    <location>
        <begin position="468"/>
        <end position="491"/>
    </location>
</feature>
<feature type="compositionally biased region" description="Polar residues" evidence="4">
    <location>
        <begin position="407"/>
        <end position="422"/>
    </location>
</feature>
<feature type="region of interest" description="Disordered" evidence="4">
    <location>
        <begin position="333"/>
        <end position="818"/>
    </location>
</feature>
<dbReference type="Pfam" id="PF14604">
    <property type="entry name" value="SH3_9"/>
    <property type="match status" value="1"/>
</dbReference>
<feature type="compositionally biased region" description="Basic and acidic residues" evidence="4">
    <location>
        <begin position="123"/>
        <end position="134"/>
    </location>
</feature>
<reference evidence="6" key="2">
    <citation type="submission" date="2021-01" db="UniProtKB">
        <authorList>
            <consortium name="EnsemblMetazoa"/>
        </authorList>
    </citation>
    <scope>IDENTIFICATION</scope>
</reference>
<dbReference type="PROSITE" id="PS50002">
    <property type="entry name" value="SH3"/>
    <property type="match status" value="3"/>
</dbReference>
<feature type="compositionally biased region" description="Low complexity" evidence="4">
    <location>
        <begin position="560"/>
        <end position="570"/>
    </location>
</feature>
<dbReference type="InterPro" id="IPR001452">
    <property type="entry name" value="SH3_domain"/>
</dbReference>
<dbReference type="InParanoid" id="A0A7M7PIJ3"/>
<evidence type="ECO:0000256" key="1">
    <source>
        <dbReference type="ARBA" id="ARBA00022443"/>
    </source>
</evidence>
<feature type="compositionally biased region" description="Polar residues" evidence="4">
    <location>
        <begin position="800"/>
        <end position="810"/>
    </location>
</feature>
<dbReference type="AlphaFoldDB" id="A0A7M7PIJ3"/>
<dbReference type="GO" id="GO:0007015">
    <property type="term" value="P:actin filament organization"/>
    <property type="evidence" value="ECO:0000318"/>
    <property type="project" value="GO_Central"/>
</dbReference>
<feature type="domain" description="SH3" evidence="5">
    <location>
        <begin position="13"/>
        <end position="72"/>
    </location>
</feature>
<dbReference type="GeneID" id="581235"/>
<dbReference type="GO" id="GO:0016477">
    <property type="term" value="P:cell migration"/>
    <property type="evidence" value="ECO:0000318"/>
    <property type="project" value="GO_Central"/>
</dbReference>
<feature type="compositionally biased region" description="Basic and acidic residues" evidence="4">
    <location>
        <begin position="571"/>
        <end position="580"/>
    </location>
</feature>
<accession>A0A7M7PIJ3</accession>
<dbReference type="KEGG" id="spu:581235"/>
<feature type="region of interest" description="Disordered" evidence="4">
    <location>
        <begin position="77"/>
        <end position="135"/>
    </location>
</feature>
<keyword evidence="3" id="KW-0175">Coiled coil</keyword>
<evidence type="ECO:0000259" key="5">
    <source>
        <dbReference type="PROSITE" id="PS50002"/>
    </source>
</evidence>
<evidence type="ECO:0000256" key="4">
    <source>
        <dbReference type="SAM" id="MobiDB-lite"/>
    </source>
</evidence>
<dbReference type="CDD" id="cd11874">
    <property type="entry name" value="SH3_CD2AP-like_2"/>
    <property type="match status" value="1"/>
</dbReference>
<feature type="domain" description="SH3" evidence="5">
    <location>
        <begin position="136"/>
        <end position="195"/>
    </location>
</feature>
<dbReference type="Pfam" id="PF00018">
    <property type="entry name" value="SH3_1"/>
    <property type="match status" value="2"/>
</dbReference>
<dbReference type="PRINTS" id="PR00452">
    <property type="entry name" value="SH3DOMAIN"/>
</dbReference>
<evidence type="ECO:0000256" key="2">
    <source>
        <dbReference type="PROSITE-ProRule" id="PRU00192"/>
    </source>
</evidence>
<dbReference type="SMART" id="SM00326">
    <property type="entry name" value="SH3"/>
    <property type="match status" value="3"/>
</dbReference>
<dbReference type="EnsemblMetazoa" id="XM_030995346">
    <property type="protein sequence ID" value="XP_030851206"/>
    <property type="gene ID" value="LOC581235"/>
</dbReference>
<dbReference type="RefSeq" id="XP_030851206.1">
    <property type="nucleotide sequence ID" value="XM_030995346.1"/>
</dbReference>